<accession>A0A1L7WZY3</accession>
<dbReference type="EMBL" id="FJOG01000011">
    <property type="protein sequence ID" value="CZR58321.1"/>
    <property type="molecule type" value="Genomic_DNA"/>
</dbReference>
<dbReference type="Gene3D" id="3.40.630.30">
    <property type="match status" value="1"/>
</dbReference>
<dbReference type="PROSITE" id="PS51186">
    <property type="entry name" value="GNAT"/>
    <property type="match status" value="1"/>
</dbReference>
<feature type="domain" description="N-acetyltransferase" evidence="1">
    <location>
        <begin position="70"/>
        <end position="222"/>
    </location>
</feature>
<sequence length="226" mass="25762">MSLKLHEIHLEDFDSMTNHAKIYPVGDDLVGPPTPICWPVSSQMEAQERLRFHMSKQRGRFLGDRSATYLKVVDEDTKEIVSIARWHHYPNGYSYADGIGWEIHSPVEGQPFPQGMNIELHNFILSARDAERKNWMAKDEPCWILMHLVTRASQRGRGAAGILIDWGVEKARVDGIPAYLEAGVMGRPIYEKHGFQQVGELLVLNLREYGVDMDFVMAKMGVISRK</sequence>
<dbReference type="PANTHER" id="PTHR42791:SF1">
    <property type="entry name" value="N-ACETYLTRANSFERASE DOMAIN-CONTAINING PROTEIN"/>
    <property type="match status" value="1"/>
</dbReference>
<gene>
    <name evidence="2" type="ORF">PAC_08213</name>
</gene>
<dbReference type="SUPFAM" id="SSF55729">
    <property type="entry name" value="Acyl-CoA N-acyltransferases (Nat)"/>
    <property type="match status" value="1"/>
</dbReference>
<evidence type="ECO:0000313" key="3">
    <source>
        <dbReference type="Proteomes" id="UP000184330"/>
    </source>
</evidence>
<dbReference type="Proteomes" id="UP000184330">
    <property type="component" value="Unassembled WGS sequence"/>
</dbReference>
<reference evidence="2 3" key="1">
    <citation type="submission" date="2016-03" db="EMBL/GenBank/DDBJ databases">
        <authorList>
            <person name="Ploux O."/>
        </authorList>
    </citation>
    <scope>NUCLEOTIDE SEQUENCE [LARGE SCALE GENOMIC DNA]</scope>
    <source>
        <strain evidence="2 3">UAMH 11012</strain>
    </source>
</reference>
<evidence type="ECO:0000313" key="2">
    <source>
        <dbReference type="EMBL" id="CZR58321.1"/>
    </source>
</evidence>
<dbReference type="InterPro" id="IPR052523">
    <property type="entry name" value="Trichothecene_AcTrans"/>
</dbReference>
<dbReference type="GO" id="GO:0016747">
    <property type="term" value="F:acyltransferase activity, transferring groups other than amino-acyl groups"/>
    <property type="evidence" value="ECO:0007669"/>
    <property type="project" value="InterPro"/>
</dbReference>
<organism evidence="2 3">
    <name type="scientific">Phialocephala subalpina</name>
    <dbReference type="NCBI Taxonomy" id="576137"/>
    <lineage>
        <taxon>Eukaryota</taxon>
        <taxon>Fungi</taxon>
        <taxon>Dikarya</taxon>
        <taxon>Ascomycota</taxon>
        <taxon>Pezizomycotina</taxon>
        <taxon>Leotiomycetes</taxon>
        <taxon>Helotiales</taxon>
        <taxon>Mollisiaceae</taxon>
        <taxon>Phialocephala</taxon>
        <taxon>Phialocephala fortinii species complex</taxon>
    </lineage>
</organism>
<dbReference type="InterPro" id="IPR016181">
    <property type="entry name" value="Acyl_CoA_acyltransferase"/>
</dbReference>
<dbReference type="PANTHER" id="PTHR42791">
    <property type="entry name" value="GNAT FAMILY ACETYLTRANSFERASE"/>
    <property type="match status" value="1"/>
</dbReference>
<protein>
    <recommendedName>
        <fullName evidence="1">N-acetyltransferase domain-containing protein</fullName>
    </recommendedName>
</protein>
<proteinExistence type="predicted"/>
<dbReference type="AlphaFoldDB" id="A0A1L7WZY3"/>
<dbReference type="InterPro" id="IPR000182">
    <property type="entry name" value="GNAT_dom"/>
</dbReference>
<evidence type="ECO:0000259" key="1">
    <source>
        <dbReference type="PROSITE" id="PS51186"/>
    </source>
</evidence>
<dbReference type="OrthoDB" id="410198at2759"/>
<keyword evidence="3" id="KW-1185">Reference proteome</keyword>
<name>A0A1L7WZY3_9HELO</name>